<feature type="region of interest" description="Disordered" evidence="1">
    <location>
        <begin position="1"/>
        <end position="29"/>
    </location>
</feature>
<organism evidence="2 3">
    <name type="scientific">Fibrobacter succinogenes</name>
    <name type="common">Bacteroides succinogenes</name>
    <dbReference type="NCBI Taxonomy" id="833"/>
    <lineage>
        <taxon>Bacteria</taxon>
        <taxon>Pseudomonadati</taxon>
        <taxon>Fibrobacterota</taxon>
        <taxon>Fibrobacteria</taxon>
        <taxon>Fibrobacterales</taxon>
        <taxon>Fibrobacteraceae</taxon>
        <taxon>Fibrobacter</taxon>
    </lineage>
</organism>
<dbReference type="AlphaFoldDB" id="A0A380S5Y2"/>
<proteinExistence type="predicted"/>
<accession>A0A380S5Y2</accession>
<evidence type="ECO:0000313" key="3">
    <source>
        <dbReference type="Proteomes" id="UP000255423"/>
    </source>
</evidence>
<sequence length="53" mass="6206">MEEKQIENVQNQNNKPVTNNIVLPPKKDDPGYEAFMRRLFRSAASNMLRDDEI</sequence>
<feature type="compositionally biased region" description="Polar residues" evidence="1">
    <location>
        <begin position="7"/>
        <end position="21"/>
    </location>
</feature>
<reference evidence="2 3" key="1">
    <citation type="submission" date="2017-08" db="EMBL/GenBank/DDBJ databases">
        <authorList>
            <person name="de Groot N.N."/>
        </authorList>
    </citation>
    <scope>NUCLEOTIDE SEQUENCE [LARGE SCALE GENOMIC DNA]</scope>
    <source>
        <strain evidence="2 3">HM2</strain>
    </source>
</reference>
<dbReference type="RefSeq" id="WP_181369071.1">
    <property type="nucleotide sequence ID" value="NZ_UHJL01000002.1"/>
</dbReference>
<gene>
    <name evidence="2" type="ORF">SAMN05661053_1625</name>
</gene>
<evidence type="ECO:0000313" key="2">
    <source>
        <dbReference type="EMBL" id="SUQ24230.1"/>
    </source>
</evidence>
<dbReference type="Proteomes" id="UP000255423">
    <property type="component" value="Unassembled WGS sequence"/>
</dbReference>
<protein>
    <submittedName>
        <fullName evidence="2">Uncharacterized protein</fullName>
    </submittedName>
</protein>
<dbReference type="EMBL" id="UHJL01000002">
    <property type="protein sequence ID" value="SUQ24230.1"/>
    <property type="molecule type" value="Genomic_DNA"/>
</dbReference>
<name>A0A380S5Y2_FIBSU</name>
<evidence type="ECO:0000256" key="1">
    <source>
        <dbReference type="SAM" id="MobiDB-lite"/>
    </source>
</evidence>